<protein>
    <recommendedName>
        <fullName evidence="10">Sigma-54 factor interaction domain-containing protein</fullName>
    </recommendedName>
</protein>
<dbReference type="Gene3D" id="3.40.50.2300">
    <property type="match status" value="1"/>
</dbReference>
<name>A0A1F6H327_9PROT</name>
<dbReference type="GO" id="GO:0006355">
    <property type="term" value="P:regulation of DNA-templated transcription"/>
    <property type="evidence" value="ECO:0007669"/>
    <property type="project" value="InterPro"/>
</dbReference>
<gene>
    <name evidence="8" type="ORF">A2557_07345</name>
</gene>
<dbReference type="InterPro" id="IPR009057">
    <property type="entry name" value="Homeodomain-like_sf"/>
</dbReference>
<evidence type="ECO:0000259" key="7">
    <source>
        <dbReference type="PROSITE" id="PS50110"/>
    </source>
</evidence>
<dbReference type="CDD" id="cd00156">
    <property type="entry name" value="REC"/>
    <property type="match status" value="1"/>
</dbReference>
<keyword evidence="4" id="KW-0804">Transcription</keyword>
<dbReference type="Gene3D" id="1.10.8.60">
    <property type="match status" value="1"/>
</dbReference>
<evidence type="ECO:0008006" key="10">
    <source>
        <dbReference type="Google" id="ProtNLM"/>
    </source>
</evidence>
<dbReference type="PANTHER" id="PTHR32071">
    <property type="entry name" value="TRANSCRIPTIONAL REGULATORY PROTEIN"/>
    <property type="match status" value="1"/>
</dbReference>
<dbReference type="InterPro" id="IPR025943">
    <property type="entry name" value="Sigma_54_int_dom_ATP-bd_2"/>
</dbReference>
<dbReference type="EMBL" id="MFNF01000001">
    <property type="protein sequence ID" value="OGH04793.1"/>
    <property type="molecule type" value="Genomic_DNA"/>
</dbReference>
<evidence type="ECO:0000256" key="1">
    <source>
        <dbReference type="ARBA" id="ARBA00022741"/>
    </source>
</evidence>
<dbReference type="PRINTS" id="PR01590">
    <property type="entry name" value="HTHFIS"/>
</dbReference>
<dbReference type="InterPro" id="IPR001789">
    <property type="entry name" value="Sig_transdc_resp-reg_receiver"/>
</dbReference>
<dbReference type="InterPro" id="IPR011006">
    <property type="entry name" value="CheY-like_superfamily"/>
</dbReference>
<dbReference type="Pfam" id="PF00158">
    <property type="entry name" value="Sigma54_activat"/>
    <property type="match status" value="1"/>
</dbReference>
<organism evidence="8 9">
    <name type="scientific">Candidatus Lambdaproteobacteria bacterium RIFOXYD2_FULL_56_26</name>
    <dbReference type="NCBI Taxonomy" id="1817773"/>
    <lineage>
        <taxon>Bacteria</taxon>
        <taxon>Pseudomonadati</taxon>
        <taxon>Pseudomonadota</taxon>
        <taxon>Candidatus Lambdaproteobacteria</taxon>
    </lineage>
</organism>
<dbReference type="GO" id="GO:0043565">
    <property type="term" value="F:sequence-specific DNA binding"/>
    <property type="evidence" value="ECO:0007669"/>
    <property type="project" value="InterPro"/>
</dbReference>
<dbReference type="PROSITE" id="PS50045">
    <property type="entry name" value="SIGMA54_INTERACT_4"/>
    <property type="match status" value="1"/>
</dbReference>
<evidence type="ECO:0000256" key="5">
    <source>
        <dbReference type="PROSITE-ProRule" id="PRU00169"/>
    </source>
</evidence>
<dbReference type="InterPro" id="IPR002197">
    <property type="entry name" value="HTH_Fis"/>
</dbReference>
<dbReference type="Gene3D" id="1.10.10.60">
    <property type="entry name" value="Homeodomain-like"/>
    <property type="match status" value="1"/>
</dbReference>
<dbReference type="InterPro" id="IPR058031">
    <property type="entry name" value="AAA_lid_NorR"/>
</dbReference>
<reference evidence="8 9" key="1">
    <citation type="journal article" date="2016" name="Nat. Commun.">
        <title>Thousands of microbial genomes shed light on interconnected biogeochemical processes in an aquifer system.</title>
        <authorList>
            <person name="Anantharaman K."/>
            <person name="Brown C.T."/>
            <person name="Hug L.A."/>
            <person name="Sharon I."/>
            <person name="Castelle C.J."/>
            <person name="Probst A.J."/>
            <person name="Thomas B.C."/>
            <person name="Singh A."/>
            <person name="Wilkins M.J."/>
            <person name="Karaoz U."/>
            <person name="Brodie E.L."/>
            <person name="Williams K.H."/>
            <person name="Hubbard S.S."/>
            <person name="Banfield J.F."/>
        </authorList>
    </citation>
    <scope>NUCLEOTIDE SEQUENCE [LARGE SCALE GENOMIC DNA]</scope>
</reference>
<dbReference type="Pfam" id="PF25601">
    <property type="entry name" value="AAA_lid_14"/>
    <property type="match status" value="1"/>
</dbReference>
<proteinExistence type="predicted"/>
<dbReference type="SUPFAM" id="SSF52540">
    <property type="entry name" value="P-loop containing nucleoside triphosphate hydrolases"/>
    <property type="match status" value="1"/>
</dbReference>
<sequence>MKGDLKGVQILVIDRDSSFLRAAKSLLVSLGGVVHLAHGLEDALGVLTSEKIQVVLFEESLPFSGAELKDNYKAYNRSAQFFALAPRDPKRLEPGIDGFFSKPLESLQVLDKLGQAQAKFDLPVSRLDPLTELLRPHLLFRSSVMRQRLQMLPQMAASIHGVMITGETGTGKEMAARAIHHLSPYRDGPFIAVNCGAIPETLIEGELFGHEKGAFTGAGAKHRGKFELANGGTLFLDEIGEMPLLLQARLLRVLEERKLYRIGGESPVEVDLRVLAATRVDLAKAVDNGLFREDLYYRLNILPLHLPPLRERVEDIPLLAWHFLERAFSEARRPQPYPSLTEPAIELLVHQPWRGNVRELRNLMTRLAVLLPQGIGYIEPKHLLAYFPEAHPTNLAPHLRPEPDPRDPVIELTGQSAVLTEPPKGGIFIPYGTSMAQVEEKMIQATLAQTGGNKSEAARRLGLSLRNLRRKTNEKG</sequence>
<dbReference type="PROSITE" id="PS50110">
    <property type="entry name" value="RESPONSE_REGULATORY"/>
    <property type="match status" value="1"/>
</dbReference>
<keyword evidence="3" id="KW-0805">Transcription regulation</keyword>
<evidence type="ECO:0000313" key="9">
    <source>
        <dbReference type="Proteomes" id="UP000177583"/>
    </source>
</evidence>
<evidence type="ECO:0000256" key="3">
    <source>
        <dbReference type="ARBA" id="ARBA00023015"/>
    </source>
</evidence>
<dbReference type="SUPFAM" id="SSF46689">
    <property type="entry name" value="Homeodomain-like"/>
    <property type="match status" value="1"/>
</dbReference>
<dbReference type="Gene3D" id="3.40.50.300">
    <property type="entry name" value="P-loop containing nucleotide triphosphate hydrolases"/>
    <property type="match status" value="1"/>
</dbReference>
<dbReference type="PROSITE" id="PS00676">
    <property type="entry name" value="SIGMA54_INTERACT_2"/>
    <property type="match status" value="1"/>
</dbReference>
<dbReference type="AlphaFoldDB" id="A0A1F6H327"/>
<dbReference type="FunFam" id="3.40.50.300:FF:000006">
    <property type="entry name" value="DNA-binding transcriptional regulator NtrC"/>
    <property type="match status" value="1"/>
</dbReference>
<evidence type="ECO:0000259" key="6">
    <source>
        <dbReference type="PROSITE" id="PS50045"/>
    </source>
</evidence>
<keyword evidence="2" id="KW-0067">ATP-binding</keyword>
<evidence type="ECO:0000256" key="2">
    <source>
        <dbReference type="ARBA" id="ARBA00022840"/>
    </source>
</evidence>
<dbReference type="PANTHER" id="PTHR32071:SF57">
    <property type="entry name" value="C4-DICARBOXYLATE TRANSPORT TRANSCRIPTIONAL REGULATORY PROTEIN DCTD"/>
    <property type="match status" value="1"/>
</dbReference>
<dbReference type="GO" id="GO:0005524">
    <property type="term" value="F:ATP binding"/>
    <property type="evidence" value="ECO:0007669"/>
    <property type="project" value="UniProtKB-KW"/>
</dbReference>
<evidence type="ECO:0000313" key="8">
    <source>
        <dbReference type="EMBL" id="OGH04793.1"/>
    </source>
</evidence>
<feature type="domain" description="Sigma-54 factor interaction" evidence="6">
    <location>
        <begin position="138"/>
        <end position="369"/>
    </location>
</feature>
<comment type="caution">
    <text evidence="8">The sequence shown here is derived from an EMBL/GenBank/DDBJ whole genome shotgun (WGS) entry which is preliminary data.</text>
</comment>
<dbReference type="SUPFAM" id="SSF52172">
    <property type="entry name" value="CheY-like"/>
    <property type="match status" value="1"/>
</dbReference>
<comment type="caution">
    <text evidence="5">Lacks conserved residue(s) required for the propagation of feature annotation.</text>
</comment>
<dbReference type="InterPro" id="IPR027417">
    <property type="entry name" value="P-loop_NTPase"/>
</dbReference>
<dbReference type="SMART" id="SM00382">
    <property type="entry name" value="AAA"/>
    <property type="match status" value="1"/>
</dbReference>
<dbReference type="Pfam" id="PF02954">
    <property type="entry name" value="HTH_8"/>
    <property type="match status" value="1"/>
</dbReference>
<dbReference type="GO" id="GO:0000160">
    <property type="term" value="P:phosphorelay signal transduction system"/>
    <property type="evidence" value="ECO:0007669"/>
    <property type="project" value="InterPro"/>
</dbReference>
<evidence type="ECO:0000256" key="4">
    <source>
        <dbReference type="ARBA" id="ARBA00023163"/>
    </source>
</evidence>
<accession>A0A1F6H327</accession>
<dbReference type="InterPro" id="IPR002078">
    <property type="entry name" value="Sigma_54_int"/>
</dbReference>
<keyword evidence="1" id="KW-0547">Nucleotide-binding</keyword>
<feature type="domain" description="Response regulatory" evidence="7">
    <location>
        <begin position="9"/>
        <end position="117"/>
    </location>
</feature>
<dbReference type="InterPro" id="IPR003593">
    <property type="entry name" value="AAA+_ATPase"/>
</dbReference>
<dbReference type="Proteomes" id="UP000177583">
    <property type="component" value="Unassembled WGS sequence"/>
</dbReference>
<dbReference type="CDD" id="cd00009">
    <property type="entry name" value="AAA"/>
    <property type="match status" value="1"/>
</dbReference>